<dbReference type="EMBL" id="VCAU01000008">
    <property type="protein sequence ID" value="KAF9893183.1"/>
    <property type="molecule type" value="Genomic_DNA"/>
</dbReference>
<reference evidence="2" key="1">
    <citation type="journal article" date="2019" name="Beilstein J. Org. Chem.">
        <title>Nanangenines: drimane sesquiterpenoids as the dominant metabolite cohort of a novel Australian fungus, Aspergillus nanangensis.</title>
        <authorList>
            <person name="Lacey H.J."/>
            <person name="Gilchrist C.L.M."/>
            <person name="Crombie A."/>
            <person name="Kalaitzis J.A."/>
            <person name="Vuong D."/>
            <person name="Rutledge P.J."/>
            <person name="Turner P."/>
            <person name="Pitt J.I."/>
            <person name="Lacey E."/>
            <person name="Chooi Y.H."/>
            <person name="Piggott A.M."/>
        </authorList>
    </citation>
    <scope>NUCLEOTIDE SEQUENCE</scope>
    <source>
        <strain evidence="2">MST-FP2251</strain>
    </source>
</reference>
<dbReference type="GO" id="GO:0005634">
    <property type="term" value="C:nucleus"/>
    <property type="evidence" value="ECO:0007669"/>
    <property type="project" value="TreeGrafter"/>
</dbReference>
<dbReference type="Gene3D" id="1.10.510.10">
    <property type="entry name" value="Transferase(Phosphotransferase) domain 1"/>
    <property type="match status" value="1"/>
</dbReference>
<dbReference type="Proteomes" id="UP001194746">
    <property type="component" value="Unassembled WGS sequence"/>
</dbReference>
<dbReference type="PROSITE" id="PS50011">
    <property type="entry name" value="PROTEIN_KINASE_DOM"/>
    <property type="match status" value="1"/>
</dbReference>
<dbReference type="PANTHER" id="PTHR44167">
    <property type="entry name" value="OVARIAN-SPECIFIC SERINE/THREONINE-PROTEIN KINASE LOK-RELATED"/>
    <property type="match status" value="1"/>
</dbReference>
<dbReference type="GO" id="GO:0004674">
    <property type="term" value="F:protein serine/threonine kinase activity"/>
    <property type="evidence" value="ECO:0007669"/>
    <property type="project" value="TreeGrafter"/>
</dbReference>
<dbReference type="SUPFAM" id="SSF56112">
    <property type="entry name" value="Protein kinase-like (PK-like)"/>
    <property type="match status" value="1"/>
</dbReference>
<evidence type="ECO:0000313" key="2">
    <source>
        <dbReference type="EMBL" id="KAF9893183.1"/>
    </source>
</evidence>
<protein>
    <recommendedName>
        <fullName evidence="1">Protein kinase domain-containing protein</fullName>
    </recommendedName>
</protein>
<evidence type="ECO:0000259" key="1">
    <source>
        <dbReference type="PROSITE" id="PS50011"/>
    </source>
</evidence>
<comment type="caution">
    <text evidence="2">The sequence shown here is derived from an EMBL/GenBank/DDBJ whole genome shotgun (WGS) entry which is preliminary data.</text>
</comment>
<dbReference type="GO" id="GO:0005524">
    <property type="term" value="F:ATP binding"/>
    <property type="evidence" value="ECO:0007669"/>
    <property type="project" value="InterPro"/>
</dbReference>
<organism evidence="2 3">
    <name type="scientific">Aspergillus nanangensis</name>
    <dbReference type="NCBI Taxonomy" id="2582783"/>
    <lineage>
        <taxon>Eukaryota</taxon>
        <taxon>Fungi</taxon>
        <taxon>Dikarya</taxon>
        <taxon>Ascomycota</taxon>
        <taxon>Pezizomycotina</taxon>
        <taxon>Eurotiomycetes</taxon>
        <taxon>Eurotiomycetidae</taxon>
        <taxon>Eurotiales</taxon>
        <taxon>Aspergillaceae</taxon>
        <taxon>Aspergillus</taxon>
        <taxon>Aspergillus subgen. Circumdati</taxon>
    </lineage>
</organism>
<dbReference type="GO" id="GO:0044773">
    <property type="term" value="P:mitotic DNA damage checkpoint signaling"/>
    <property type="evidence" value="ECO:0007669"/>
    <property type="project" value="TreeGrafter"/>
</dbReference>
<dbReference type="InterPro" id="IPR000719">
    <property type="entry name" value="Prot_kinase_dom"/>
</dbReference>
<gene>
    <name evidence="2" type="ORF">FE257_011606</name>
</gene>
<keyword evidence="3" id="KW-1185">Reference proteome</keyword>
<dbReference type="PANTHER" id="PTHR44167:SF24">
    <property type="entry name" value="SERINE_THREONINE-PROTEIN KINASE CHK2"/>
    <property type="match status" value="1"/>
</dbReference>
<accession>A0AAD4CVE0</accession>
<feature type="domain" description="Protein kinase" evidence="1">
    <location>
        <begin position="26"/>
        <end position="268"/>
    </location>
</feature>
<reference evidence="2" key="2">
    <citation type="submission" date="2020-02" db="EMBL/GenBank/DDBJ databases">
        <authorList>
            <person name="Gilchrist C.L.M."/>
            <person name="Chooi Y.-H."/>
        </authorList>
    </citation>
    <scope>NUCLEOTIDE SEQUENCE</scope>
    <source>
        <strain evidence="2">MST-FP2251</strain>
    </source>
</reference>
<dbReference type="InterPro" id="IPR011009">
    <property type="entry name" value="Kinase-like_dom_sf"/>
</dbReference>
<proteinExistence type="predicted"/>
<evidence type="ECO:0000313" key="3">
    <source>
        <dbReference type="Proteomes" id="UP001194746"/>
    </source>
</evidence>
<name>A0AAD4CVE0_ASPNN</name>
<sequence length="268" mass="31144">MEVISCNESFGGRDDPVAFEHTRVIFQRNGQTYQGLSKRRYKSKSDVTELDLYNKCRIPIERLEPTFEPQFTTMDHDSNIDERFIKRQRLSSYNPQYPDQMKLETLDEVRTCEFLRKHPHPNIAVYHGCEVNGDRITGLCFTRYDQTLLERVNPGHYNKRHFSLEMRSKADPRNASQWFNQIEGGIRHLHSLGIVHNDINPSNIMFDGDIPILIDFGSCRPEGSSLCSVGRTYEWYDDTVREATPSNDLDALQEMRSWLGGDVDALEF</sequence>
<dbReference type="AlphaFoldDB" id="A0AAD4CVE0"/>
<dbReference type="Pfam" id="PF00069">
    <property type="entry name" value="Pkinase"/>
    <property type="match status" value="1"/>
</dbReference>